<keyword evidence="4" id="KW-1185">Reference proteome</keyword>
<proteinExistence type="predicted"/>
<dbReference type="Proteomes" id="UP000037510">
    <property type="component" value="Unassembled WGS sequence"/>
</dbReference>
<dbReference type="PANTHER" id="PTHR39387:SF1">
    <property type="entry name" value="SHAVENOID, ISOFORM B"/>
    <property type="match status" value="1"/>
</dbReference>
<protein>
    <submittedName>
        <fullName evidence="3">Uncharacterized protein</fullName>
    </submittedName>
</protein>
<feature type="compositionally biased region" description="Basic residues" evidence="1">
    <location>
        <begin position="928"/>
        <end position="938"/>
    </location>
</feature>
<feature type="compositionally biased region" description="Pro residues" evidence="1">
    <location>
        <begin position="559"/>
        <end position="574"/>
    </location>
</feature>
<feature type="region of interest" description="Disordered" evidence="1">
    <location>
        <begin position="440"/>
        <end position="525"/>
    </location>
</feature>
<feature type="region of interest" description="Disordered" evidence="1">
    <location>
        <begin position="537"/>
        <end position="585"/>
    </location>
</feature>
<feature type="non-terminal residue" evidence="3">
    <location>
        <position position="1"/>
    </location>
</feature>
<feature type="compositionally biased region" description="Polar residues" evidence="1">
    <location>
        <begin position="202"/>
        <end position="212"/>
    </location>
</feature>
<dbReference type="EMBL" id="JTDY01005607">
    <property type="protein sequence ID" value="KOB66839.1"/>
    <property type="molecule type" value="Genomic_DNA"/>
</dbReference>
<keyword evidence="2" id="KW-1133">Transmembrane helix</keyword>
<feature type="compositionally biased region" description="Basic and acidic residues" evidence="1">
    <location>
        <begin position="494"/>
        <end position="503"/>
    </location>
</feature>
<gene>
    <name evidence="3" type="ORF">OBRU01_20695</name>
</gene>
<feature type="compositionally biased region" description="Low complexity" evidence="1">
    <location>
        <begin position="158"/>
        <end position="171"/>
    </location>
</feature>
<dbReference type="GO" id="GO:0005938">
    <property type="term" value="C:cell cortex"/>
    <property type="evidence" value="ECO:0007669"/>
    <property type="project" value="TreeGrafter"/>
</dbReference>
<feature type="non-terminal residue" evidence="3">
    <location>
        <position position="1113"/>
    </location>
</feature>
<feature type="compositionally biased region" description="Basic and acidic residues" evidence="1">
    <location>
        <begin position="902"/>
        <end position="915"/>
    </location>
</feature>
<reference evidence="3 4" key="1">
    <citation type="journal article" date="2015" name="Genome Biol. Evol.">
        <title>The genome of winter moth (Operophtera brumata) provides a genomic perspective on sexual dimorphism and phenology.</title>
        <authorList>
            <person name="Derks M.F."/>
            <person name="Smit S."/>
            <person name="Salis L."/>
            <person name="Schijlen E."/>
            <person name="Bossers A."/>
            <person name="Mateman C."/>
            <person name="Pijl A.S."/>
            <person name="de Ridder D."/>
            <person name="Groenen M.A."/>
            <person name="Visser M.E."/>
            <person name="Megens H.J."/>
        </authorList>
    </citation>
    <scope>NUCLEOTIDE SEQUENCE [LARGE SCALE GENOMIC DNA]</scope>
    <source>
        <strain evidence="3">WM2013NL</strain>
        <tissue evidence="3">Head and thorax</tissue>
    </source>
</reference>
<feature type="transmembrane region" description="Helical" evidence="2">
    <location>
        <begin position="122"/>
        <end position="145"/>
    </location>
</feature>
<name>A0A0L7KUZ0_OPEBR</name>
<evidence type="ECO:0000256" key="2">
    <source>
        <dbReference type="SAM" id="Phobius"/>
    </source>
</evidence>
<keyword evidence="2" id="KW-0472">Membrane</keyword>
<dbReference type="STRING" id="104452.A0A0L7KUZ0"/>
<feature type="compositionally biased region" description="Basic and acidic residues" evidence="1">
    <location>
        <begin position="576"/>
        <end position="585"/>
    </location>
</feature>
<feature type="compositionally biased region" description="Low complexity" evidence="1">
    <location>
        <begin position="213"/>
        <end position="229"/>
    </location>
</feature>
<feature type="compositionally biased region" description="Basic and acidic residues" evidence="1">
    <location>
        <begin position="247"/>
        <end position="261"/>
    </location>
</feature>
<feature type="region of interest" description="Disordered" evidence="1">
    <location>
        <begin position="874"/>
        <end position="945"/>
    </location>
</feature>
<feature type="region of interest" description="Disordered" evidence="1">
    <location>
        <begin position="198"/>
        <end position="275"/>
    </location>
</feature>
<evidence type="ECO:0000256" key="1">
    <source>
        <dbReference type="SAM" id="MobiDB-lite"/>
    </source>
</evidence>
<organism evidence="3 4">
    <name type="scientific">Operophtera brumata</name>
    <name type="common">Winter moth</name>
    <name type="synonym">Phalaena brumata</name>
    <dbReference type="NCBI Taxonomy" id="104452"/>
    <lineage>
        <taxon>Eukaryota</taxon>
        <taxon>Metazoa</taxon>
        <taxon>Ecdysozoa</taxon>
        <taxon>Arthropoda</taxon>
        <taxon>Hexapoda</taxon>
        <taxon>Insecta</taxon>
        <taxon>Pterygota</taxon>
        <taxon>Neoptera</taxon>
        <taxon>Endopterygota</taxon>
        <taxon>Lepidoptera</taxon>
        <taxon>Glossata</taxon>
        <taxon>Ditrysia</taxon>
        <taxon>Geometroidea</taxon>
        <taxon>Geometridae</taxon>
        <taxon>Larentiinae</taxon>
        <taxon>Operophtera</taxon>
    </lineage>
</organism>
<evidence type="ECO:0000313" key="3">
    <source>
        <dbReference type="EMBL" id="KOB66839.1"/>
    </source>
</evidence>
<feature type="compositionally biased region" description="Polar residues" evidence="1">
    <location>
        <begin position="509"/>
        <end position="522"/>
    </location>
</feature>
<evidence type="ECO:0000313" key="4">
    <source>
        <dbReference type="Proteomes" id="UP000037510"/>
    </source>
</evidence>
<feature type="region of interest" description="Disordered" evidence="1">
    <location>
        <begin position="152"/>
        <end position="174"/>
    </location>
</feature>
<keyword evidence="2" id="KW-0812">Transmembrane</keyword>
<dbReference type="GO" id="GO:0035317">
    <property type="term" value="P:imaginal disc-derived wing hair organization"/>
    <property type="evidence" value="ECO:0007669"/>
    <property type="project" value="TreeGrafter"/>
</dbReference>
<accession>A0A0L7KUZ0</accession>
<sequence length="1113" mass="125117">VEDAICAVTSAQYLSTSGWVTLRDLIDNDVPFGLYRDEGSTFLQWRGSAGLHARLEGRMVSVHVQCSSTASHLASSCASFRIAGASNNGLLDVRSIPFHAGVMASTEAPSQQREGISVLESLAISICVLMLIFIYAAGIIFYVHYKQKQKRKQKDAENNMSSNSDTESSLESRIDMSNVTLKTNPLLKFNNMDNDFMHDSGMSDSGNDNTLESSKSNSHSNNSKKMNSNVISAMVHSKRKKPSRSSQRRESNSDHLNERIQRRSSSPDAYERAPHSDLSIVDCSLESSYAGSREISPEGDPVIRKKLYFNPVFFENEHLKDPPPAAIEFLIKIREVMTIAKDKMMAKQFIPILSDIPEEDRYHAVDLEWDLPCARRGRRFSAISLKQENSRKSAHCGGCPGCDSNGRTKAVALTRSNSCKSCVSEDYKQRIVRKWLDEVPIPQPSTPAPKQIKSVAKVSGTPRVVETKPKESQLLTVEPVRSAEPTETECAPLKQEDDRKEISKPISDTKANNKSSKQSENTAGEVKVTISKPIITFIAQPEKKSPSSHASRRIRKKLPPPPPPPNKGPAPLPPESSKKEAPIPKEVKVKMEAVIKELNNCRRVEPIEIEEMKLETISPIAIAPKIVIPVLAADSHYYYSDDNVLTNPRKNKLSNDKDSIDFDSLERNMVRRRRFSLACGPELTYINDLGNQRRTKIDRDRMTSSWLDMTKVIDDYPTQQGFAKIESNTGNEIFISPSEPLYDNISKPGPLTIQVRGSPVERRRNVYEDFEPDTLDRKPKHDAKKRVEKILLKSAGSFKHKSPSPEKDAYIKAPELDFKNTIVNLRQIYEMKAKAQEEENQMYKRRGSLQYGGQDLADFMRALKAPDLLLHVEGQKEKPPVPPKHRRVSDASAKFSAPLRESPPDRRKIEERDRFGAYSRAENLNARRSGRRSARTRSRRTDLRKLYRTEDSGYMSTDSNESKRRAKYLLQLRPKNLNAMNEPNLIQVTRSVNKAPVVIESDTDDLESICDGRSESGGESVETDSVFFGNFDETKEMLAELGLNSFEPRNKIQGHMHEQIDSGFMGETNIILSGDSDSEHRSVISIMTGRDGRTSTASIKKIEDSPYLHTIEC</sequence>
<dbReference type="AlphaFoldDB" id="A0A0L7KUZ0"/>
<comment type="caution">
    <text evidence="3">The sequence shown here is derived from an EMBL/GenBank/DDBJ whole genome shotgun (WGS) entry which is preliminary data.</text>
</comment>
<dbReference type="PANTHER" id="PTHR39387">
    <property type="entry name" value="SHAVENOID, ISOFORM B"/>
    <property type="match status" value="1"/>
</dbReference>